<accession>A0A8J2WXR0</accession>
<sequence>MAWIAPESSSSRMLRMTSCWRLTRESPSKSAETCVQTTPCVEAVESALAEYANDGDVRAIWVVLRVGDLRYPFLSMRPTLVLSTRWATLNDVGSNAAVIFSSHRATLPAAVRTTAPARGLRGRRTNKAPLYCVTRKAWSKVARML</sequence>
<evidence type="ECO:0000313" key="1">
    <source>
        <dbReference type="EMBL" id="CAH0372697.1"/>
    </source>
</evidence>
<keyword evidence="2" id="KW-1185">Reference proteome</keyword>
<protein>
    <submittedName>
        <fullName evidence="1">Uncharacterized protein</fullName>
    </submittedName>
</protein>
<dbReference type="EMBL" id="CAKKNE010000003">
    <property type="protein sequence ID" value="CAH0372697.1"/>
    <property type="molecule type" value="Genomic_DNA"/>
</dbReference>
<name>A0A8J2WXR0_9STRA</name>
<dbReference type="AlphaFoldDB" id="A0A8J2WXR0"/>
<proteinExistence type="predicted"/>
<organism evidence="1 2">
    <name type="scientific">Pelagomonas calceolata</name>
    <dbReference type="NCBI Taxonomy" id="35677"/>
    <lineage>
        <taxon>Eukaryota</taxon>
        <taxon>Sar</taxon>
        <taxon>Stramenopiles</taxon>
        <taxon>Ochrophyta</taxon>
        <taxon>Pelagophyceae</taxon>
        <taxon>Pelagomonadales</taxon>
        <taxon>Pelagomonadaceae</taxon>
        <taxon>Pelagomonas</taxon>
    </lineage>
</organism>
<gene>
    <name evidence="1" type="ORF">PECAL_3P27110</name>
</gene>
<dbReference type="Proteomes" id="UP000789595">
    <property type="component" value="Unassembled WGS sequence"/>
</dbReference>
<reference evidence="1" key="1">
    <citation type="submission" date="2021-11" db="EMBL/GenBank/DDBJ databases">
        <authorList>
            <consortium name="Genoscope - CEA"/>
            <person name="William W."/>
        </authorList>
    </citation>
    <scope>NUCLEOTIDE SEQUENCE</scope>
</reference>
<comment type="caution">
    <text evidence="1">The sequence shown here is derived from an EMBL/GenBank/DDBJ whole genome shotgun (WGS) entry which is preliminary data.</text>
</comment>
<evidence type="ECO:0000313" key="2">
    <source>
        <dbReference type="Proteomes" id="UP000789595"/>
    </source>
</evidence>